<keyword evidence="3" id="KW-0012">Acyltransferase</keyword>
<dbReference type="OrthoDB" id="537444at2759"/>
<protein>
    <recommendedName>
        <fullName evidence="3">Dihydrolipoamide acetyltransferase component of pyruvate dehydrogenase complex</fullName>
        <ecNumber evidence="3">2.3.1.-</ecNumber>
    </recommendedName>
</protein>
<dbReference type="Pfam" id="PF02817">
    <property type="entry name" value="E3_binding"/>
    <property type="match status" value="1"/>
</dbReference>
<organism evidence="7 8">
    <name type="scientific">Panicum miliaceum</name>
    <name type="common">Proso millet</name>
    <name type="synonym">Broomcorn millet</name>
    <dbReference type="NCBI Taxonomy" id="4540"/>
    <lineage>
        <taxon>Eukaryota</taxon>
        <taxon>Viridiplantae</taxon>
        <taxon>Streptophyta</taxon>
        <taxon>Embryophyta</taxon>
        <taxon>Tracheophyta</taxon>
        <taxon>Spermatophyta</taxon>
        <taxon>Magnoliopsida</taxon>
        <taxon>Liliopsida</taxon>
        <taxon>Poales</taxon>
        <taxon>Poaceae</taxon>
        <taxon>PACMAD clade</taxon>
        <taxon>Panicoideae</taxon>
        <taxon>Panicodae</taxon>
        <taxon>Paniceae</taxon>
        <taxon>Panicinae</taxon>
        <taxon>Panicum</taxon>
        <taxon>Panicum sect. Panicum</taxon>
    </lineage>
</organism>
<dbReference type="PROSITE" id="PS51826">
    <property type="entry name" value="PSBD"/>
    <property type="match status" value="1"/>
</dbReference>
<reference evidence="8" key="1">
    <citation type="journal article" date="2019" name="Nat. Commun.">
        <title>The genome of broomcorn millet.</title>
        <authorList>
            <person name="Zou C."/>
            <person name="Miki D."/>
            <person name="Li D."/>
            <person name="Tang Q."/>
            <person name="Xiao L."/>
            <person name="Rajput S."/>
            <person name="Deng P."/>
            <person name="Jia W."/>
            <person name="Huang R."/>
            <person name="Zhang M."/>
            <person name="Sun Y."/>
            <person name="Hu J."/>
            <person name="Fu X."/>
            <person name="Schnable P.S."/>
            <person name="Li F."/>
            <person name="Zhang H."/>
            <person name="Feng B."/>
            <person name="Zhu X."/>
            <person name="Liu R."/>
            <person name="Schnable J.C."/>
            <person name="Zhu J.-K."/>
            <person name="Zhang H."/>
        </authorList>
    </citation>
    <scope>NUCLEOTIDE SEQUENCE [LARGE SCALE GENOMIC DNA]</scope>
</reference>
<dbReference type="Pfam" id="PF00198">
    <property type="entry name" value="2-oxoacid_dh"/>
    <property type="match status" value="1"/>
</dbReference>
<evidence type="ECO:0000256" key="4">
    <source>
        <dbReference type="SAM" id="MobiDB-lite"/>
    </source>
</evidence>
<dbReference type="InterPro" id="IPR011676">
    <property type="entry name" value="DUF1618"/>
</dbReference>
<dbReference type="Proteomes" id="UP000275267">
    <property type="component" value="Unassembled WGS sequence"/>
</dbReference>
<dbReference type="InterPro" id="IPR004167">
    <property type="entry name" value="PSBD"/>
</dbReference>
<evidence type="ECO:0000259" key="5">
    <source>
        <dbReference type="PROSITE" id="PS50968"/>
    </source>
</evidence>
<comment type="caution">
    <text evidence="7">The sequence shown here is derived from an EMBL/GenBank/DDBJ whole genome shotgun (WGS) entry which is preliminary data.</text>
</comment>
<dbReference type="EMBL" id="PQIB02000001">
    <property type="protein sequence ID" value="RLN41172.1"/>
    <property type="molecule type" value="Genomic_DNA"/>
</dbReference>
<dbReference type="InterPro" id="IPR001078">
    <property type="entry name" value="2-oxoacid_DH_actylTfrase"/>
</dbReference>
<evidence type="ECO:0000256" key="1">
    <source>
        <dbReference type="ARBA" id="ARBA00007317"/>
    </source>
</evidence>
<dbReference type="InterPro" id="IPR000089">
    <property type="entry name" value="Biotin_lipoyl"/>
</dbReference>
<dbReference type="GO" id="GO:0045254">
    <property type="term" value="C:pyruvate dehydrogenase complex"/>
    <property type="evidence" value="ECO:0007669"/>
    <property type="project" value="InterPro"/>
</dbReference>
<dbReference type="Gene3D" id="3.30.559.10">
    <property type="entry name" value="Chloramphenicol acetyltransferase-like domain"/>
    <property type="match status" value="1"/>
</dbReference>
<feature type="domain" description="Lipoyl-binding" evidence="5">
    <location>
        <begin position="38"/>
        <end position="116"/>
    </location>
</feature>
<dbReference type="PROSITE" id="PS50968">
    <property type="entry name" value="BIOTINYL_LIPOYL"/>
    <property type="match status" value="1"/>
</dbReference>
<dbReference type="SUPFAM" id="SSF52777">
    <property type="entry name" value="CoA-dependent acyltransferases"/>
    <property type="match status" value="1"/>
</dbReference>
<name>A0A3L6TLP6_PANMI</name>
<feature type="domain" description="Peripheral subunit-binding (PSBD)" evidence="6">
    <location>
        <begin position="161"/>
        <end position="198"/>
    </location>
</feature>
<dbReference type="EC" id="2.3.1.-" evidence="3"/>
<dbReference type="STRING" id="4540.A0A3L6TLP6"/>
<dbReference type="Pfam" id="PF07762">
    <property type="entry name" value="DUF1618"/>
    <property type="match status" value="1"/>
</dbReference>
<dbReference type="GO" id="GO:0006086">
    <property type="term" value="P:pyruvate decarboxylation to acetyl-CoA"/>
    <property type="evidence" value="ECO:0007669"/>
    <property type="project" value="InterPro"/>
</dbReference>
<evidence type="ECO:0000256" key="3">
    <source>
        <dbReference type="RuleBase" id="RU003423"/>
    </source>
</evidence>
<dbReference type="SUPFAM" id="SSF47005">
    <property type="entry name" value="Peripheral subunit-binding domain of 2-oxo acid dehydrogenase complex"/>
    <property type="match status" value="1"/>
</dbReference>
<gene>
    <name evidence="7" type="ORF">C2845_PM01G22840</name>
</gene>
<accession>A0A3L6TLP6</accession>
<dbReference type="Gene3D" id="2.40.50.100">
    <property type="match status" value="1"/>
</dbReference>
<feature type="region of interest" description="Disordered" evidence="4">
    <location>
        <begin position="124"/>
        <end position="156"/>
    </location>
</feature>
<keyword evidence="2 3" id="KW-0450">Lipoyl</keyword>
<dbReference type="PANTHER" id="PTHR23151">
    <property type="entry name" value="DIHYDROLIPOAMIDE ACETYL/SUCCINYL-TRANSFERASE-RELATED"/>
    <property type="match status" value="1"/>
</dbReference>
<dbReference type="PANTHER" id="PTHR23151:SF90">
    <property type="entry name" value="DIHYDROLIPOYLLYSINE-RESIDUE ACETYLTRANSFERASE COMPONENT OF PYRUVATE DEHYDROGENASE COMPLEX, MITOCHONDRIAL-RELATED"/>
    <property type="match status" value="1"/>
</dbReference>
<dbReference type="SUPFAM" id="SSF51230">
    <property type="entry name" value="Single hybrid motif"/>
    <property type="match status" value="1"/>
</dbReference>
<evidence type="ECO:0000313" key="8">
    <source>
        <dbReference type="Proteomes" id="UP000275267"/>
    </source>
</evidence>
<evidence type="ECO:0000259" key="6">
    <source>
        <dbReference type="PROSITE" id="PS51826"/>
    </source>
</evidence>
<dbReference type="InterPro" id="IPR036625">
    <property type="entry name" value="E3-bd_dom_sf"/>
</dbReference>
<dbReference type="InterPro" id="IPR011053">
    <property type="entry name" value="Single_hybrid_motif"/>
</dbReference>
<dbReference type="GO" id="GO:0016747">
    <property type="term" value="F:acyltransferase activity, transferring groups other than amino-acyl groups"/>
    <property type="evidence" value="ECO:0007669"/>
    <property type="project" value="UniProtKB-ARBA"/>
</dbReference>
<dbReference type="FunFam" id="3.30.559.10:FF:000003">
    <property type="entry name" value="Acetyltransferase component of pyruvate dehydrogenase complex"/>
    <property type="match status" value="1"/>
</dbReference>
<dbReference type="GO" id="GO:0005739">
    <property type="term" value="C:mitochondrion"/>
    <property type="evidence" value="ECO:0007669"/>
    <property type="project" value="TreeGrafter"/>
</dbReference>
<dbReference type="CDD" id="cd06849">
    <property type="entry name" value="lipoyl_domain"/>
    <property type="match status" value="1"/>
</dbReference>
<dbReference type="Gene3D" id="4.10.320.10">
    <property type="entry name" value="E3-binding domain"/>
    <property type="match status" value="1"/>
</dbReference>
<evidence type="ECO:0000313" key="7">
    <source>
        <dbReference type="EMBL" id="RLN41172.1"/>
    </source>
</evidence>
<keyword evidence="3" id="KW-0808">Transferase</keyword>
<evidence type="ECO:0000256" key="2">
    <source>
        <dbReference type="ARBA" id="ARBA00022823"/>
    </source>
</evidence>
<comment type="cofactor">
    <cofactor evidence="3">
        <name>(R)-lipoate</name>
        <dbReference type="ChEBI" id="CHEBI:83088"/>
    </cofactor>
</comment>
<dbReference type="AlphaFoldDB" id="A0A3L6TLP6"/>
<sequence length="832" mass="89206">MANIRALLVGLSRARGSLAETGRCASMRPSLLASVGGHYKVPMPAHWFSTGLPPHLVVGMPALSPTMIEVGDVLCEIETDKATLEFESLEEGYLAKILAPEGSKDVQVGQPIAVTVEELDDIKNIPADTSFGGEQKEEQSTESAPKTDVANVSEQSSVVSRISPAAKLLIKEHGLDVSSLRASGPRGTLLKGDVLAALKSGAISIPTKEQKAPATPSSQPSRDAQAQPATTSQKADTYEDIQNSQIRKVIAKRLLESKQTTPHLYLSKDVVLDPLLAFRSELKEQHGIKVSVNDIIIKAVAIALRNVPEANAYWNSEKEEAQKCDSVDISLAVATEKGLMTPIIRNADQKTISAISSEVKQLAEKARAGKLAPNEFQGGTFSISNLGMYPVDHFCAIINPPQSGILAVGRGNKVVEPVVDSDGNEKAAAVTKMSLTLSADHRVFDGQVGGRFFTELASNFSDIRRLLLAHNEEIKLNVLRSRAGSTGSRQRGLEDTKEESRKVLALYLPSRASAASAAAPAGSVFRALHLPSPNAVQITNSLIDIGRDWLDRALGSGGAQPLVLLDRRPGELPAATAAKNVDFKFSLDDPPLRSAVNIRQGLLPAGPDDLLIATVEPTGRFVLCATGPPIQDAALMQRRQLLWFCNCTDGTARYLPVAAATVHSGNIAIITAPGSGYMVAELLHADGADEATIFCIHTDGDPQGWTEVRVNFPLGAHSPWCGNTVITHHKKLWWVDASTGMLCDPFAKNPVMLHVPLPKAKQLPGPDALKRRCVQLSGSKIRLVMLEGWGVVEAVIKEWTLVSGQAGEHAWEPGFELPLAELHAHPTYTLPN</sequence>
<proteinExistence type="inferred from homology"/>
<dbReference type="InterPro" id="IPR045257">
    <property type="entry name" value="E2/Pdx1"/>
</dbReference>
<dbReference type="Pfam" id="PF00364">
    <property type="entry name" value="Biotin_lipoyl"/>
    <property type="match status" value="1"/>
</dbReference>
<feature type="region of interest" description="Disordered" evidence="4">
    <location>
        <begin position="206"/>
        <end position="238"/>
    </location>
</feature>
<feature type="compositionally biased region" description="Polar residues" evidence="4">
    <location>
        <begin position="215"/>
        <end position="238"/>
    </location>
</feature>
<keyword evidence="8" id="KW-1185">Reference proteome</keyword>
<comment type="similarity">
    <text evidence="1 3">Belongs to the 2-oxoacid dehydrogenase family.</text>
</comment>
<dbReference type="InterPro" id="IPR023213">
    <property type="entry name" value="CAT-like_dom_sf"/>
</dbReference>